<sequence length="222" mass="26041">WYGWRYQIPFLVSKGFRVIAPDLRGYGQTEAPRCPPNSLHQYGFKNICKDLKEIMDQLKIKKAIFIGHDWGSVVVWRMCLYYPERVRAVISLCIPYTPPNDTYLSIESIVEIYPQFKYHIYLSHPKAEIELNSNPETFFKIVYRTSKPDDRRKIFDGNSMTGIAIEGIERSPLISQKELDYYVSQYQINGFHGGLNWYKTKKINFQDEKGARKQIDHQALMA</sequence>
<feature type="non-terminal residue" evidence="1">
    <location>
        <position position="222"/>
    </location>
</feature>
<protein>
    <submittedName>
        <fullName evidence="1">6112_t:CDS:1</fullName>
    </submittedName>
</protein>
<name>A0ACA9RYG9_9GLOM</name>
<evidence type="ECO:0000313" key="1">
    <source>
        <dbReference type="EMBL" id="CAG8815556.1"/>
    </source>
</evidence>
<accession>A0ACA9RYG9</accession>
<comment type="caution">
    <text evidence="1">The sequence shown here is derived from an EMBL/GenBank/DDBJ whole genome shotgun (WGS) entry which is preliminary data.</text>
</comment>
<evidence type="ECO:0000313" key="2">
    <source>
        <dbReference type="Proteomes" id="UP000789920"/>
    </source>
</evidence>
<proteinExistence type="predicted"/>
<feature type="non-terminal residue" evidence="1">
    <location>
        <position position="1"/>
    </location>
</feature>
<dbReference type="EMBL" id="CAJVQC010077425">
    <property type="protein sequence ID" value="CAG8815556.1"/>
    <property type="molecule type" value="Genomic_DNA"/>
</dbReference>
<organism evidence="1 2">
    <name type="scientific">Racocetra persica</name>
    <dbReference type="NCBI Taxonomy" id="160502"/>
    <lineage>
        <taxon>Eukaryota</taxon>
        <taxon>Fungi</taxon>
        <taxon>Fungi incertae sedis</taxon>
        <taxon>Mucoromycota</taxon>
        <taxon>Glomeromycotina</taxon>
        <taxon>Glomeromycetes</taxon>
        <taxon>Diversisporales</taxon>
        <taxon>Gigasporaceae</taxon>
        <taxon>Racocetra</taxon>
    </lineage>
</organism>
<dbReference type="Proteomes" id="UP000789920">
    <property type="component" value="Unassembled WGS sequence"/>
</dbReference>
<gene>
    <name evidence="1" type="ORF">RPERSI_LOCUS24249</name>
</gene>
<keyword evidence="2" id="KW-1185">Reference proteome</keyword>
<reference evidence="1" key="1">
    <citation type="submission" date="2021-06" db="EMBL/GenBank/DDBJ databases">
        <authorList>
            <person name="Kallberg Y."/>
            <person name="Tangrot J."/>
            <person name="Rosling A."/>
        </authorList>
    </citation>
    <scope>NUCLEOTIDE SEQUENCE</scope>
    <source>
        <strain evidence="1">MA461A</strain>
    </source>
</reference>